<dbReference type="PANTHER" id="PTHR37489:SF1">
    <property type="entry name" value="DUF3500 DOMAIN-CONTAINING PROTEIN"/>
    <property type="match status" value="1"/>
</dbReference>
<organism evidence="2">
    <name type="scientific">Tuwongella immobilis</name>
    <dbReference type="NCBI Taxonomy" id="692036"/>
    <lineage>
        <taxon>Bacteria</taxon>
        <taxon>Pseudomonadati</taxon>
        <taxon>Planctomycetota</taxon>
        <taxon>Planctomycetia</taxon>
        <taxon>Gemmatales</taxon>
        <taxon>Gemmataceae</taxon>
        <taxon>Tuwongella</taxon>
    </lineage>
</organism>
<name>A0A6C2YSD0_9BACT</name>
<dbReference type="EMBL" id="LR593887">
    <property type="protein sequence ID" value="VTS05453.1"/>
    <property type="molecule type" value="Genomic_DNA"/>
</dbReference>
<reference evidence="2" key="1">
    <citation type="submission" date="2019-04" db="EMBL/GenBank/DDBJ databases">
        <authorList>
            <consortium name="Science for Life Laboratories"/>
        </authorList>
    </citation>
    <scope>NUCLEOTIDE SEQUENCE</scope>
    <source>
        <strain evidence="2">MBLW1</strain>
    </source>
</reference>
<feature type="chain" id="PRO_5036172855" description="DUF3500 domain-containing protein" evidence="1">
    <location>
        <begin position="23"/>
        <end position="345"/>
    </location>
</feature>
<accession>A0A6C2YSD0</accession>
<dbReference type="PANTHER" id="PTHR37489">
    <property type="entry name" value="DUF3500 DOMAIN-CONTAINING PROTEIN"/>
    <property type="match status" value="1"/>
</dbReference>
<keyword evidence="1" id="KW-0732">Signal</keyword>
<dbReference type="InterPro" id="IPR021889">
    <property type="entry name" value="DUF3500"/>
</dbReference>
<dbReference type="Pfam" id="PF12006">
    <property type="entry name" value="DUF3500"/>
    <property type="match status" value="1"/>
</dbReference>
<gene>
    <name evidence="2" type="ORF">GMBLW1_51500</name>
</gene>
<dbReference type="InParanoid" id="A0A6C2YSD0"/>
<evidence type="ECO:0000256" key="1">
    <source>
        <dbReference type="SAM" id="SignalP"/>
    </source>
</evidence>
<protein>
    <recommendedName>
        <fullName evidence="4">DUF3500 domain-containing protein</fullName>
    </recommendedName>
</protein>
<dbReference type="RefSeq" id="WP_162659175.1">
    <property type="nucleotide sequence ID" value="NZ_LR593887.1"/>
</dbReference>
<dbReference type="AlphaFoldDB" id="A0A6C2YSD0"/>
<dbReference type="Proteomes" id="UP000464378">
    <property type="component" value="Chromosome"/>
</dbReference>
<keyword evidence="3" id="KW-1185">Reference proteome</keyword>
<dbReference type="EMBL" id="LR586016">
    <property type="protein sequence ID" value="VIP04043.1"/>
    <property type="molecule type" value="Genomic_DNA"/>
</dbReference>
<sequence>MRILSLALLVSVMLGIPRTGHAADAPTGSGAAMTTAASKLLAALPPELQKKATFSFADDERFNWHFIPLQNAKTKQPTRKGVPLEDMPEAAKGLALELVKAGVSAEQYATVLTIFSREAVIGELEPANRWFRRPGWYFVSIFGEPSLTSKWGWRIEGHHLSLNFTIDKGVCTSATPAFYGMNPVTMKHGPTKGERVLGGCEDLGRELFLSLSPDQQKLAHQAEHFPEVEARTAHYPDDKPLGIPGSKLTPTQQEKLGKLIRHYLERLPADQAKHEWAKIEAKGFDNVVFGYSGEPIPFKEHTYRVQGADFLIHYMNNQTDPLKNPANHIHSVFRTISGDFGGVPK</sequence>
<evidence type="ECO:0008006" key="4">
    <source>
        <dbReference type="Google" id="ProtNLM"/>
    </source>
</evidence>
<evidence type="ECO:0000313" key="3">
    <source>
        <dbReference type="Proteomes" id="UP000464378"/>
    </source>
</evidence>
<proteinExistence type="predicted"/>
<evidence type="ECO:0000313" key="2">
    <source>
        <dbReference type="EMBL" id="VIP04043.1"/>
    </source>
</evidence>
<feature type="signal peptide" evidence="1">
    <location>
        <begin position="1"/>
        <end position="22"/>
    </location>
</feature>
<dbReference type="KEGG" id="tim:GMBLW1_51500"/>